<dbReference type="Proteomes" id="UP000218288">
    <property type="component" value="Plasmid pMPPM02"/>
</dbReference>
<dbReference type="Gene3D" id="1.20.1290.10">
    <property type="entry name" value="AhpD-like"/>
    <property type="match status" value="1"/>
</dbReference>
<dbReference type="InterPro" id="IPR004675">
    <property type="entry name" value="AhpD_core"/>
</dbReference>
<keyword evidence="2" id="KW-0614">Plasmid</keyword>
<sequence>MLRIQPIDTQQPSADVAPQLAAVKRKMGKVPNVIATLARSPVALNAHLALSEAVAPKRLTRQEQELVALAVAEANECGYCLAAHSMVAKSLGVSAEAVTAARRGVGGGDRAGALAALAVDVVKRRGLAEDADLSAARAAGLDDEPILEVLANVVVNLLTNYANHLAGTDVDFPAALPLAA</sequence>
<name>A0A160PKG1_9HYPH</name>
<feature type="domain" description="Carboxymuconolactone decarboxylase-like" evidence="1">
    <location>
        <begin position="48"/>
        <end position="103"/>
    </location>
</feature>
<dbReference type="PANTHER" id="PTHR35446">
    <property type="entry name" value="SI:CH211-175M2.5"/>
    <property type="match status" value="1"/>
</dbReference>
<reference evidence="2 3" key="1">
    <citation type="journal article" date="2016" name="Genome Announc.">
        <title>Complete Genome Sequence of Methylobacterium populi P-1M, Isolated from Pink-Pigmented Household Biofilm.</title>
        <authorList>
            <person name="Morohoshi T."/>
            <person name="Ikeda T."/>
        </authorList>
    </citation>
    <scope>NUCLEOTIDE SEQUENCE [LARGE SCALE GENOMIC DNA]</scope>
    <source>
        <strain evidence="2 3">P-1M</strain>
        <plasmid evidence="3">Plasmid pmppm02 dna</plasmid>
    </source>
</reference>
<dbReference type="InterPro" id="IPR029032">
    <property type="entry name" value="AhpD-like"/>
</dbReference>
<protein>
    <recommendedName>
        <fullName evidence="1">Carboxymuconolactone decarboxylase-like domain-containing protein</fullName>
    </recommendedName>
</protein>
<dbReference type="OrthoDB" id="9808310at2"/>
<dbReference type="AlphaFoldDB" id="A0A160PKG1"/>
<dbReference type="GO" id="GO:0051920">
    <property type="term" value="F:peroxiredoxin activity"/>
    <property type="evidence" value="ECO:0007669"/>
    <property type="project" value="InterPro"/>
</dbReference>
<proteinExistence type="predicted"/>
<evidence type="ECO:0000259" key="1">
    <source>
        <dbReference type="Pfam" id="PF02627"/>
    </source>
</evidence>
<dbReference type="RefSeq" id="WP_096488061.1">
    <property type="nucleotide sequence ID" value="NZ_AP014811.1"/>
</dbReference>
<dbReference type="PANTHER" id="PTHR35446:SF3">
    <property type="entry name" value="CMD DOMAIN-CONTAINING PROTEIN"/>
    <property type="match status" value="1"/>
</dbReference>
<evidence type="ECO:0000313" key="2">
    <source>
        <dbReference type="EMBL" id="BAU94089.1"/>
    </source>
</evidence>
<dbReference type="SUPFAM" id="SSF69118">
    <property type="entry name" value="AhpD-like"/>
    <property type="match status" value="1"/>
</dbReference>
<evidence type="ECO:0000313" key="3">
    <source>
        <dbReference type="Proteomes" id="UP000218288"/>
    </source>
</evidence>
<dbReference type="NCBIfam" id="TIGR00778">
    <property type="entry name" value="ahpD_dom"/>
    <property type="match status" value="1"/>
</dbReference>
<dbReference type="InterPro" id="IPR003779">
    <property type="entry name" value="CMD-like"/>
</dbReference>
<dbReference type="Pfam" id="PF02627">
    <property type="entry name" value="CMD"/>
    <property type="match status" value="1"/>
</dbReference>
<organism evidence="2 3">
    <name type="scientific">Methylorubrum populi</name>
    <dbReference type="NCBI Taxonomy" id="223967"/>
    <lineage>
        <taxon>Bacteria</taxon>
        <taxon>Pseudomonadati</taxon>
        <taxon>Pseudomonadota</taxon>
        <taxon>Alphaproteobacteria</taxon>
        <taxon>Hyphomicrobiales</taxon>
        <taxon>Methylobacteriaceae</taxon>
        <taxon>Methylorubrum</taxon>
    </lineage>
</organism>
<geneLocation type="plasmid" evidence="3">
    <name>pmppm02 dna</name>
</geneLocation>
<accession>A0A160PKG1</accession>
<gene>
    <name evidence="2" type="ORF">MPPM_5484</name>
</gene>
<dbReference type="EMBL" id="AP014811">
    <property type="protein sequence ID" value="BAU94089.1"/>
    <property type="molecule type" value="Genomic_DNA"/>
</dbReference>